<gene>
    <name evidence="2" type="ORF">Pla175_12840</name>
</gene>
<feature type="region of interest" description="Disordered" evidence="1">
    <location>
        <begin position="1"/>
        <end position="34"/>
    </location>
</feature>
<sequence>MTSNSLASEGPPRNKANGPGAPSEQELGDDSTRPLCAGVVGGIGACSATAPPGCGDEDDLLSDPKTKAIIRRVSQKLASSHPSLRAEKEDFEQDLYLKLWSSAERRGSGEGGRYAFVKTVAQRLALNIRRDRFAAKRDCRRQQPLDLDLSASSEALATEEDPGLYPDDLAKLRAGLEAAAKGLSDKQQEYVRLIQDGQTRAAAARKLGVPHSTAEGWWRRFYWLCEEEGLGQLLD</sequence>
<dbReference type="Proteomes" id="UP000317429">
    <property type="component" value="Chromosome"/>
</dbReference>
<dbReference type="KEGG" id="pnd:Pla175_12840"/>
<dbReference type="EMBL" id="CP036291">
    <property type="protein sequence ID" value="QDU87917.1"/>
    <property type="molecule type" value="Genomic_DNA"/>
</dbReference>
<accession>A0A518D8W7</accession>
<name>A0A518D8W7_9BACT</name>
<dbReference type="InterPro" id="IPR036388">
    <property type="entry name" value="WH-like_DNA-bd_sf"/>
</dbReference>
<proteinExistence type="predicted"/>
<dbReference type="Gene3D" id="1.10.10.10">
    <property type="entry name" value="Winged helix-like DNA-binding domain superfamily/Winged helix DNA-binding domain"/>
    <property type="match status" value="1"/>
</dbReference>
<keyword evidence="3" id="KW-1185">Reference proteome</keyword>
<evidence type="ECO:0000256" key="1">
    <source>
        <dbReference type="SAM" id="MobiDB-lite"/>
    </source>
</evidence>
<protein>
    <submittedName>
        <fullName evidence="2">RNA polymerase sigma factor</fullName>
    </submittedName>
</protein>
<evidence type="ECO:0000313" key="2">
    <source>
        <dbReference type="EMBL" id="QDU87917.1"/>
    </source>
</evidence>
<reference evidence="2 3" key="1">
    <citation type="submission" date="2019-02" db="EMBL/GenBank/DDBJ databases">
        <title>Deep-cultivation of Planctomycetes and their phenomic and genomic characterization uncovers novel biology.</title>
        <authorList>
            <person name="Wiegand S."/>
            <person name="Jogler M."/>
            <person name="Boedeker C."/>
            <person name="Pinto D."/>
            <person name="Vollmers J."/>
            <person name="Rivas-Marin E."/>
            <person name="Kohn T."/>
            <person name="Peeters S.H."/>
            <person name="Heuer A."/>
            <person name="Rast P."/>
            <person name="Oberbeckmann S."/>
            <person name="Bunk B."/>
            <person name="Jeske O."/>
            <person name="Meyerdierks A."/>
            <person name="Storesund J.E."/>
            <person name="Kallscheuer N."/>
            <person name="Luecker S."/>
            <person name="Lage O.M."/>
            <person name="Pohl T."/>
            <person name="Merkel B.J."/>
            <person name="Hornburger P."/>
            <person name="Mueller R.-W."/>
            <person name="Bruemmer F."/>
            <person name="Labrenz M."/>
            <person name="Spormann A.M."/>
            <person name="Op den Camp H."/>
            <person name="Overmann J."/>
            <person name="Amann R."/>
            <person name="Jetten M.S.M."/>
            <person name="Mascher T."/>
            <person name="Medema M.H."/>
            <person name="Devos D.P."/>
            <person name="Kaster A.-K."/>
            <person name="Ovreas L."/>
            <person name="Rohde M."/>
            <person name="Galperin M.Y."/>
            <person name="Jogler C."/>
        </authorList>
    </citation>
    <scope>NUCLEOTIDE SEQUENCE [LARGE SCALE GENOMIC DNA]</scope>
    <source>
        <strain evidence="2 3">Pla175</strain>
    </source>
</reference>
<dbReference type="AlphaFoldDB" id="A0A518D8W7"/>
<evidence type="ECO:0000313" key="3">
    <source>
        <dbReference type="Proteomes" id="UP000317429"/>
    </source>
</evidence>
<organism evidence="2 3">
    <name type="scientific">Pirellulimonas nuda</name>
    <dbReference type="NCBI Taxonomy" id="2528009"/>
    <lineage>
        <taxon>Bacteria</taxon>
        <taxon>Pseudomonadati</taxon>
        <taxon>Planctomycetota</taxon>
        <taxon>Planctomycetia</taxon>
        <taxon>Pirellulales</taxon>
        <taxon>Lacipirellulaceae</taxon>
        <taxon>Pirellulimonas</taxon>
    </lineage>
</organism>